<evidence type="ECO:0000313" key="2">
    <source>
        <dbReference type="EMBL" id="AGU16631.1"/>
    </source>
</evidence>
<dbReference type="GeneID" id="18126377"/>
<reference evidence="2" key="1">
    <citation type="submission" date="2013-05" db="EMBL/GenBank/DDBJ databases">
        <title>The Mitochondrial Genome of the medicinal plant Salvia miltiorrhiza.</title>
        <authorList>
            <person name="Qian J."/>
        </authorList>
    </citation>
    <scope>NUCLEOTIDE SEQUENCE</scope>
</reference>
<dbReference type="RefSeq" id="YP_008992369.1">
    <property type="nucleotide sequence ID" value="NC_023209.1"/>
</dbReference>
<sequence>MLPDLVVTYAINILSPYLFLLPPFISLLAMWRVSRLRGPTLTLDNYQEKVNESISDTFKEQLDTQVLKPLFQQEGIRLPRGTQSIDLLDRLVEADPFNLDWLTTIYQSLETLGSTSPYFQQILVLGGLG</sequence>
<gene>
    <name evidence="2" type="primary">orf129b</name>
    <name evidence="2" type="ORF">Salmi_Mp103</name>
</gene>
<feature type="transmembrane region" description="Helical" evidence="1">
    <location>
        <begin position="6"/>
        <end position="31"/>
    </location>
</feature>
<name>V9P508_SALMI</name>
<keyword evidence="2" id="KW-0496">Mitochondrion</keyword>
<keyword evidence="1" id="KW-1133">Transmembrane helix</keyword>
<dbReference type="EMBL" id="KF177345">
    <property type="protein sequence ID" value="AGU16631.1"/>
    <property type="molecule type" value="Genomic_DNA"/>
</dbReference>
<dbReference type="AlphaFoldDB" id="V9P508"/>
<proteinExistence type="predicted"/>
<dbReference type="KEGG" id="smil:18126377"/>
<accession>V9P508</accession>
<protein>
    <submittedName>
        <fullName evidence="2">Uncharacterized protein</fullName>
    </submittedName>
</protein>
<dbReference type="OrthoDB" id="1833038at2759"/>
<keyword evidence="1" id="KW-0812">Transmembrane</keyword>
<keyword evidence="1" id="KW-0472">Membrane</keyword>
<evidence type="ECO:0000256" key="1">
    <source>
        <dbReference type="SAM" id="Phobius"/>
    </source>
</evidence>
<organism evidence="2">
    <name type="scientific">Salvia miltiorrhiza</name>
    <name type="common">Chinese sage</name>
    <dbReference type="NCBI Taxonomy" id="226208"/>
    <lineage>
        <taxon>Eukaryota</taxon>
        <taxon>Viridiplantae</taxon>
        <taxon>Streptophyta</taxon>
        <taxon>Embryophyta</taxon>
        <taxon>Tracheophyta</taxon>
        <taxon>Spermatophyta</taxon>
        <taxon>Magnoliopsida</taxon>
        <taxon>eudicotyledons</taxon>
        <taxon>Gunneridae</taxon>
        <taxon>Pentapetalae</taxon>
        <taxon>asterids</taxon>
        <taxon>lamiids</taxon>
        <taxon>Lamiales</taxon>
        <taxon>Lamiaceae</taxon>
        <taxon>Nepetoideae</taxon>
        <taxon>Mentheae</taxon>
        <taxon>Salviinae</taxon>
        <taxon>Salvia</taxon>
        <taxon>Salvia incertae sedis</taxon>
    </lineage>
</organism>
<geneLocation type="mitochondrion" evidence="2"/>